<dbReference type="GO" id="GO:0008757">
    <property type="term" value="F:S-adenosylmethionine-dependent methyltransferase activity"/>
    <property type="evidence" value="ECO:0007669"/>
    <property type="project" value="InterPro"/>
</dbReference>
<reference evidence="10 13" key="2">
    <citation type="submission" date="2018-11" db="EMBL/GenBank/DDBJ databases">
        <title>Sequencing Av. paragallinarum serogroups.</title>
        <authorList>
            <person name="Hellmuth J.E."/>
            <person name="Boucher C.E."/>
            <person name="Cason E.D."/>
        </authorList>
    </citation>
    <scope>NUCLEOTIDE SEQUENCE [LARGE SCALE GENOMIC DNA]</scope>
    <source>
        <strain evidence="10 13">SA-3</strain>
    </source>
</reference>
<sequence length="253" mass="28624">MNQVDKSRVAQCFTQALPTYDSQAQAQQCINQQLLALLLQSEETAFERVLEIGCGTGHLSRLLIEHLQVKHWAFNDLCEVTSQLNALLPEGNFTFYQGDGESYPFPHHYDLIASASVVQWFADPQGFVQKCAGLLKPQGQLLISTFAEQNLAEVRHLTGVGLDYPNLSQWQEWLRANFEVKALFQQEISLYFSSPLAVLQHLKATGVTGTGQGRWTKGQLQQFIVDYQQQYQNEQGKVRLSYQPVFILAQKLS</sequence>
<gene>
    <name evidence="8 10" type="primary">bioC</name>
    <name evidence="11" type="synonym">ycgJ</name>
    <name evidence="10" type="ORF">EIG79_10430</name>
    <name evidence="11" type="ORF">NCTC10926_00190</name>
</gene>
<evidence type="ECO:0000256" key="7">
    <source>
        <dbReference type="ARBA" id="ARBA00022756"/>
    </source>
</evidence>
<protein>
    <recommendedName>
        <fullName evidence="3 8">Malonyl-[acyl-carrier protein] O-methyltransferase</fullName>
        <shortName evidence="8">Malonyl-ACP O-methyltransferase</shortName>
        <ecNumber evidence="3 8">2.1.1.197</ecNumber>
    </recommendedName>
    <alternativeName>
        <fullName evidence="8">Biotin synthesis protein BioC</fullName>
    </alternativeName>
</protein>
<dbReference type="GO" id="GO:0009102">
    <property type="term" value="P:biotin biosynthetic process"/>
    <property type="evidence" value="ECO:0007669"/>
    <property type="project" value="UniProtKB-UniRule"/>
</dbReference>
<dbReference type="RefSeq" id="WP_046098151.1">
    <property type="nucleotide sequence ID" value="NZ_JBANLW010000079.1"/>
</dbReference>
<dbReference type="eggNOG" id="COG0500">
    <property type="taxonomic scope" value="Bacteria"/>
</dbReference>
<evidence type="ECO:0000256" key="4">
    <source>
        <dbReference type="ARBA" id="ARBA00022603"/>
    </source>
</evidence>
<dbReference type="PANTHER" id="PTHR13090">
    <property type="entry name" value="ARGININE-HYDROXYLASE NDUFAF5, MITOCHONDRIAL"/>
    <property type="match status" value="1"/>
</dbReference>
<dbReference type="Pfam" id="PF08241">
    <property type="entry name" value="Methyltransf_11"/>
    <property type="match status" value="1"/>
</dbReference>
<evidence type="ECO:0000256" key="2">
    <source>
        <dbReference type="ARBA" id="ARBA00004746"/>
    </source>
</evidence>
<dbReference type="HAMAP" id="MF_00835">
    <property type="entry name" value="BioC"/>
    <property type="match status" value="1"/>
</dbReference>
<evidence type="ECO:0000313" key="12">
    <source>
        <dbReference type="Proteomes" id="UP000254620"/>
    </source>
</evidence>
<dbReference type="Proteomes" id="UP000254620">
    <property type="component" value="Unassembled WGS sequence"/>
</dbReference>
<evidence type="ECO:0000256" key="1">
    <source>
        <dbReference type="ARBA" id="ARBA00000852"/>
    </source>
</evidence>
<dbReference type="Gene3D" id="3.40.50.150">
    <property type="entry name" value="Vaccinia Virus protein VP39"/>
    <property type="match status" value="1"/>
</dbReference>
<feature type="domain" description="Methyltransferase type 11" evidence="9">
    <location>
        <begin position="50"/>
        <end position="143"/>
    </location>
</feature>
<dbReference type="OrthoDB" id="9760689at2"/>
<reference evidence="11 12" key="1">
    <citation type="submission" date="2018-06" db="EMBL/GenBank/DDBJ databases">
        <authorList>
            <consortium name="Pathogen Informatics"/>
            <person name="Doyle S."/>
        </authorList>
    </citation>
    <scope>NUCLEOTIDE SEQUENCE [LARGE SCALE GENOMIC DNA]</scope>
    <source>
        <strain evidence="11 12">NCTC10926</strain>
    </source>
</reference>
<accession>A0A0F5EZE8</accession>
<comment type="pathway">
    <text evidence="2 8">Cofactor biosynthesis; biotin biosynthesis.</text>
</comment>
<evidence type="ECO:0000256" key="8">
    <source>
        <dbReference type="HAMAP-Rule" id="MF_00835"/>
    </source>
</evidence>
<evidence type="ECO:0000259" key="9">
    <source>
        <dbReference type="Pfam" id="PF08241"/>
    </source>
</evidence>
<dbReference type="InterPro" id="IPR050602">
    <property type="entry name" value="Malonyl-ACP_OMT"/>
</dbReference>
<dbReference type="GO" id="GO:0102130">
    <property type="term" value="F:malonyl-CoA methyltransferase activity"/>
    <property type="evidence" value="ECO:0007669"/>
    <property type="project" value="UniProtKB-EC"/>
</dbReference>
<dbReference type="CDD" id="cd02440">
    <property type="entry name" value="AdoMet_MTases"/>
    <property type="match status" value="1"/>
</dbReference>
<evidence type="ECO:0000313" key="10">
    <source>
        <dbReference type="EMBL" id="RZN56325.1"/>
    </source>
</evidence>
<keyword evidence="5 8" id="KW-0808">Transferase</keyword>
<dbReference type="InterPro" id="IPR011814">
    <property type="entry name" value="BioC"/>
</dbReference>
<dbReference type="InterPro" id="IPR013216">
    <property type="entry name" value="Methyltransf_11"/>
</dbReference>
<dbReference type="SUPFAM" id="SSF53335">
    <property type="entry name" value="S-adenosyl-L-methionine-dependent methyltransferases"/>
    <property type="match status" value="1"/>
</dbReference>
<dbReference type="AlphaFoldDB" id="A0A0F5EZE8"/>
<evidence type="ECO:0000313" key="13">
    <source>
        <dbReference type="Proteomes" id="UP000294229"/>
    </source>
</evidence>
<dbReference type="EMBL" id="RQXS01000068">
    <property type="protein sequence ID" value="RZN56325.1"/>
    <property type="molecule type" value="Genomic_DNA"/>
</dbReference>
<dbReference type="PANTHER" id="PTHR13090:SF1">
    <property type="entry name" value="ARGININE-HYDROXYLASE NDUFAF5, MITOCHONDRIAL"/>
    <property type="match status" value="1"/>
</dbReference>
<dbReference type="GO" id="GO:0032259">
    <property type="term" value="P:methylation"/>
    <property type="evidence" value="ECO:0007669"/>
    <property type="project" value="UniProtKB-KW"/>
</dbReference>
<evidence type="ECO:0000313" key="11">
    <source>
        <dbReference type="EMBL" id="SUU96845.1"/>
    </source>
</evidence>
<keyword evidence="6 8" id="KW-0949">S-adenosyl-L-methionine</keyword>
<name>A0A0F5EZE8_AVIPA</name>
<comment type="catalytic activity">
    <reaction evidence="1 8">
        <text>malonyl-[ACP] + S-adenosyl-L-methionine = malonyl-[ACP] methyl ester + S-adenosyl-L-homocysteine</text>
        <dbReference type="Rhea" id="RHEA:17105"/>
        <dbReference type="Rhea" id="RHEA-COMP:9623"/>
        <dbReference type="Rhea" id="RHEA-COMP:9954"/>
        <dbReference type="ChEBI" id="CHEBI:57856"/>
        <dbReference type="ChEBI" id="CHEBI:59789"/>
        <dbReference type="ChEBI" id="CHEBI:78449"/>
        <dbReference type="ChEBI" id="CHEBI:78845"/>
        <dbReference type="EC" id="2.1.1.197"/>
    </reaction>
</comment>
<proteinExistence type="inferred from homology"/>
<evidence type="ECO:0000256" key="6">
    <source>
        <dbReference type="ARBA" id="ARBA00022691"/>
    </source>
</evidence>
<organism evidence="10 13">
    <name type="scientific">Avibacterium paragallinarum</name>
    <name type="common">Haemophilus gallinarum</name>
    <dbReference type="NCBI Taxonomy" id="728"/>
    <lineage>
        <taxon>Bacteria</taxon>
        <taxon>Pseudomonadati</taxon>
        <taxon>Pseudomonadota</taxon>
        <taxon>Gammaproteobacteria</taxon>
        <taxon>Pasteurellales</taxon>
        <taxon>Pasteurellaceae</taxon>
        <taxon>Avibacterium</taxon>
    </lineage>
</organism>
<dbReference type="EMBL" id="UFSW01000001">
    <property type="protein sequence ID" value="SUU96845.1"/>
    <property type="molecule type" value="Genomic_DNA"/>
</dbReference>
<dbReference type="STRING" id="728.VY92_05400"/>
<dbReference type="GO" id="GO:0010340">
    <property type="term" value="F:carboxyl-O-methyltransferase activity"/>
    <property type="evidence" value="ECO:0007669"/>
    <property type="project" value="UniProtKB-UniRule"/>
</dbReference>
<dbReference type="InterPro" id="IPR029063">
    <property type="entry name" value="SAM-dependent_MTases_sf"/>
</dbReference>
<dbReference type="EC" id="2.1.1.197" evidence="3 8"/>
<evidence type="ECO:0000256" key="5">
    <source>
        <dbReference type="ARBA" id="ARBA00022679"/>
    </source>
</evidence>
<keyword evidence="7 8" id="KW-0093">Biotin biosynthesis</keyword>
<dbReference type="Proteomes" id="UP000294229">
    <property type="component" value="Unassembled WGS sequence"/>
</dbReference>
<comment type="function">
    <text evidence="8">Converts the free carboxyl group of a malonyl-thioester to its methyl ester by transfer of a methyl group from S-adenosyl-L-methionine (SAM). It allows to synthesize pimeloyl-ACP via the fatty acid synthetic pathway.</text>
</comment>
<dbReference type="NCBIfam" id="TIGR02072">
    <property type="entry name" value="BioC"/>
    <property type="match status" value="1"/>
</dbReference>
<dbReference type="UniPathway" id="UPA00078"/>
<keyword evidence="4 8" id="KW-0489">Methyltransferase</keyword>
<comment type="similarity">
    <text evidence="8">Belongs to the methyltransferase superfamily.</text>
</comment>
<evidence type="ECO:0000256" key="3">
    <source>
        <dbReference type="ARBA" id="ARBA00012327"/>
    </source>
</evidence>